<name>U5CUM9_AMBTC</name>
<dbReference type="Proteomes" id="UP000017836">
    <property type="component" value="Unassembled WGS sequence"/>
</dbReference>
<proteinExistence type="predicted"/>
<protein>
    <submittedName>
        <fullName evidence="1">Uncharacterized protein</fullName>
    </submittedName>
</protein>
<dbReference type="Gramene" id="ERM95798">
    <property type="protein sequence ID" value="ERM95798"/>
    <property type="gene ID" value="AMTR_s04298p00005260"/>
</dbReference>
<dbReference type="EMBL" id="KI397393">
    <property type="protein sequence ID" value="ERM95798.1"/>
    <property type="molecule type" value="Genomic_DNA"/>
</dbReference>
<keyword evidence="2" id="KW-1185">Reference proteome</keyword>
<reference evidence="2" key="1">
    <citation type="journal article" date="2013" name="Science">
        <title>The Amborella genome and the evolution of flowering plants.</title>
        <authorList>
            <consortium name="Amborella Genome Project"/>
        </authorList>
    </citation>
    <scope>NUCLEOTIDE SEQUENCE [LARGE SCALE GENOMIC DNA]</scope>
</reference>
<organism evidence="1 2">
    <name type="scientific">Amborella trichopoda</name>
    <dbReference type="NCBI Taxonomy" id="13333"/>
    <lineage>
        <taxon>Eukaryota</taxon>
        <taxon>Viridiplantae</taxon>
        <taxon>Streptophyta</taxon>
        <taxon>Embryophyta</taxon>
        <taxon>Tracheophyta</taxon>
        <taxon>Spermatophyta</taxon>
        <taxon>Magnoliopsida</taxon>
        <taxon>Amborellales</taxon>
        <taxon>Amborellaceae</taxon>
        <taxon>Amborella</taxon>
    </lineage>
</organism>
<accession>U5CUM9</accession>
<dbReference type="AlphaFoldDB" id="U5CUM9"/>
<evidence type="ECO:0000313" key="1">
    <source>
        <dbReference type="EMBL" id="ERM95798.1"/>
    </source>
</evidence>
<sequence length="61" mass="6822">MLTFFNNKLWASVLDLIALSWVTPISLEALLQQCYTPLLPKAGVILQRLTLLVVLQLTLAL</sequence>
<evidence type="ECO:0000313" key="2">
    <source>
        <dbReference type="Proteomes" id="UP000017836"/>
    </source>
</evidence>
<feature type="non-terminal residue" evidence="1">
    <location>
        <position position="61"/>
    </location>
</feature>
<dbReference type="HOGENOM" id="CLU_2929557_0_0_1"/>
<gene>
    <name evidence="1" type="ORF">AMTR_s04298p00005260</name>
</gene>